<feature type="transmembrane region" description="Helical" evidence="7">
    <location>
        <begin position="55"/>
        <end position="76"/>
    </location>
</feature>
<organism evidence="9">
    <name type="scientific">Rosellinia necatrix</name>
    <name type="common">White root-rot fungus</name>
    <dbReference type="NCBI Taxonomy" id="77044"/>
    <lineage>
        <taxon>Eukaryota</taxon>
        <taxon>Fungi</taxon>
        <taxon>Dikarya</taxon>
        <taxon>Ascomycota</taxon>
        <taxon>Pezizomycotina</taxon>
        <taxon>Sordariomycetes</taxon>
        <taxon>Xylariomycetidae</taxon>
        <taxon>Xylariales</taxon>
        <taxon>Xylariaceae</taxon>
        <taxon>Rosellinia</taxon>
    </lineage>
</organism>
<evidence type="ECO:0000256" key="3">
    <source>
        <dbReference type="ARBA" id="ARBA00022989"/>
    </source>
</evidence>
<dbReference type="STRING" id="77044.A0A1W2TKG7"/>
<dbReference type="Pfam" id="PF20684">
    <property type="entry name" value="Fung_rhodopsin"/>
    <property type="match status" value="1"/>
</dbReference>
<dbReference type="PANTHER" id="PTHR33048">
    <property type="entry name" value="PTH11-LIKE INTEGRAL MEMBRANE PROTEIN (AFU_ORTHOLOGUE AFUA_5G11245)"/>
    <property type="match status" value="1"/>
</dbReference>
<dbReference type="AlphaFoldDB" id="A0A1W2TKG7"/>
<evidence type="ECO:0000256" key="5">
    <source>
        <dbReference type="ARBA" id="ARBA00038359"/>
    </source>
</evidence>
<feature type="transmembrane region" description="Helical" evidence="7">
    <location>
        <begin position="22"/>
        <end position="43"/>
    </location>
</feature>
<dbReference type="EMBL" id="DF977457">
    <property type="protein sequence ID" value="GAP88754.1"/>
    <property type="molecule type" value="Genomic_DNA"/>
</dbReference>
<dbReference type="InterPro" id="IPR052337">
    <property type="entry name" value="SAT4-like"/>
</dbReference>
<proteinExistence type="inferred from homology"/>
<evidence type="ECO:0000313" key="9">
    <source>
        <dbReference type="EMBL" id="GAP88754.1"/>
    </source>
</evidence>
<accession>A0A1W2TKG7</accession>
<evidence type="ECO:0000313" key="10">
    <source>
        <dbReference type="Proteomes" id="UP000054516"/>
    </source>
</evidence>
<dbReference type="GO" id="GO:0016020">
    <property type="term" value="C:membrane"/>
    <property type="evidence" value="ECO:0007669"/>
    <property type="project" value="UniProtKB-SubCell"/>
</dbReference>
<keyword evidence="2 7" id="KW-0812">Transmembrane</keyword>
<sequence>MGPSIRQALPGVTPPGVSYNGFLGAVWAGVAVSGLVLSCRLYSRHRGPRRLFWDDVFAIASFSLVLITGALLQWVAKDMYYVINVQAGLATFQPNFYERFRRWLQVALIVELFFHTSLILIKLSFLFFFRRLGNGIDYFRYIWWPVVALSLIFYVVSVGNVNYTCLVEPLDIILSKCNTPEEVNRTDRQLKANAALDVASDFLTMLLPAILLWNVRIPWTKKLALFGLFSLSIITMTIAIVRVASIGLTKRPDGQDDVSCLWLWSAIEPPVAIVVSCLSAFPQLFAQSHQKPSFTPSETYRRMMSGIRSGENRRQNSWMDITVKSQPGKSFQSTNGAPDLEFLTQNTQDSLLGVLTPNRITNQTHAEPPLLSSPSHDNGITREVGFSVTRQAA</sequence>
<feature type="transmembrane region" description="Helical" evidence="7">
    <location>
        <begin position="141"/>
        <end position="161"/>
    </location>
</feature>
<evidence type="ECO:0000259" key="8">
    <source>
        <dbReference type="Pfam" id="PF20684"/>
    </source>
</evidence>
<keyword evidence="10" id="KW-1185">Reference proteome</keyword>
<comment type="subcellular location">
    <subcellularLocation>
        <location evidence="1">Membrane</location>
        <topology evidence="1">Multi-pass membrane protein</topology>
    </subcellularLocation>
</comment>
<feature type="domain" description="Rhodopsin" evidence="8">
    <location>
        <begin position="40"/>
        <end position="286"/>
    </location>
</feature>
<keyword evidence="4 7" id="KW-0472">Membrane</keyword>
<evidence type="ECO:0000256" key="6">
    <source>
        <dbReference type="SAM" id="MobiDB-lite"/>
    </source>
</evidence>
<evidence type="ECO:0000256" key="1">
    <source>
        <dbReference type="ARBA" id="ARBA00004141"/>
    </source>
</evidence>
<feature type="transmembrane region" description="Helical" evidence="7">
    <location>
        <begin position="194"/>
        <end position="213"/>
    </location>
</feature>
<gene>
    <name evidence="9" type="ORF">SAMD00023353_1201770</name>
</gene>
<evidence type="ECO:0000256" key="7">
    <source>
        <dbReference type="SAM" id="Phobius"/>
    </source>
</evidence>
<name>A0A1W2TKG7_ROSNE</name>
<dbReference type="InterPro" id="IPR049326">
    <property type="entry name" value="Rhodopsin_dom_fungi"/>
</dbReference>
<feature type="transmembrane region" description="Helical" evidence="7">
    <location>
        <begin position="103"/>
        <end position="129"/>
    </location>
</feature>
<dbReference type="OrthoDB" id="444631at2759"/>
<evidence type="ECO:0000256" key="2">
    <source>
        <dbReference type="ARBA" id="ARBA00022692"/>
    </source>
</evidence>
<dbReference type="OMA" id="VIIGCSP"/>
<feature type="region of interest" description="Disordered" evidence="6">
    <location>
        <begin position="364"/>
        <end position="393"/>
    </location>
</feature>
<protein>
    <recommendedName>
        <fullName evidence="8">Rhodopsin domain-containing protein</fullName>
    </recommendedName>
</protein>
<comment type="similarity">
    <text evidence="5">Belongs to the SAT4 family.</text>
</comment>
<dbReference type="PANTHER" id="PTHR33048:SF47">
    <property type="entry name" value="INTEGRAL MEMBRANE PROTEIN-RELATED"/>
    <property type="match status" value="1"/>
</dbReference>
<evidence type="ECO:0000256" key="4">
    <source>
        <dbReference type="ARBA" id="ARBA00023136"/>
    </source>
</evidence>
<feature type="transmembrane region" description="Helical" evidence="7">
    <location>
        <begin position="261"/>
        <end position="281"/>
    </location>
</feature>
<reference evidence="9" key="1">
    <citation type="submission" date="2016-03" db="EMBL/GenBank/DDBJ databases">
        <title>Draft genome sequence of Rosellinia necatrix.</title>
        <authorList>
            <person name="Kanematsu S."/>
        </authorList>
    </citation>
    <scope>NUCLEOTIDE SEQUENCE [LARGE SCALE GENOMIC DNA]</scope>
    <source>
        <strain evidence="9">W97</strain>
    </source>
</reference>
<keyword evidence="3 7" id="KW-1133">Transmembrane helix</keyword>
<feature type="transmembrane region" description="Helical" evidence="7">
    <location>
        <begin position="225"/>
        <end position="249"/>
    </location>
</feature>
<dbReference type="Proteomes" id="UP000054516">
    <property type="component" value="Unassembled WGS sequence"/>
</dbReference>